<feature type="transmembrane region" description="Helical" evidence="1">
    <location>
        <begin position="36"/>
        <end position="61"/>
    </location>
</feature>
<protein>
    <submittedName>
        <fullName evidence="2">Putative ovule protein</fullName>
    </submittedName>
</protein>
<evidence type="ECO:0000313" key="2">
    <source>
        <dbReference type="EMBL" id="JAP20152.1"/>
    </source>
</evidence>
<dbReference type="AlphaFoldDB" id="A0A0V0HJ27"/>
<keyword evidence="1" id="KW-0472">Membrane</keyword>
<sequence length="64" mass="7553">MENVTCLLILLPLKNNSIQFPDFKLLTKLYSPSHRHYIYIILCHLFSFGTSINWVCGLMIFDYL</sequence>
<keyword evidence="1" id="KW-1133">Transmembrane helix</keyword>
<accession>A0A0V0HJ27</accession>
<name>A0A0V0HJ27_SOLCH</name>
<evidence type="ECO:0000256" key="1">
    <source>
        <dbReference type="SAM" id="Phobius"/>
    </source>
</evidence>
<organism evidence="2">
    <name type="scientific">Solanum chacoense</name>
    <name type="common">Chaco potato</name>
    <dbReference type="NCBI Taxonomy" id="4108"/>
    <lineage>
        <taxon>Eukaryota</taxon>
        <taxon>Viridiplantae</taxon>
        <taxon>Streptophyta</taxon>
        <taxon>Embryophyta</taxon>
        <taxon>Tracheophyta</taxon>
        <taxon>Spermatophyta</taxon>
        <taxon>Magnoliopsida</taxon>
        <taxon>eudicotyledons</taxon>
        <taxon>Gunneridae</taxon>
        <taxon>Pentapetalae</taxon>
        <taxon>asterids</taxon>
        <taxon>lamiids</taxon>
        <taxon>Solanales</taxon>
        <taxon>Solanaceae</taxon>
        <taxon>Solanoideae</taxon>
        <taxon>Solaneae</taxon>
        <taxon>Solanum</taxon>
    </lineage>
</organism>
<dbReference type="EMBL" id="GEDG01019186">
    <property type="protein sequence ID" value="JAP20152.1"/>
    <property type="molecule type" value="Transcribed_RNA"/>
</dbReference>
<proteinExistence type="predicted"/>
<reference evidence="2" key="1">
    <citation type="submission" date="2015-12" db="EMBL/GenBank/DDBJ databases">
        <title>Gene expression during late stages of embryo sac development: a critical building block for successful pollen-pistil interactions.</title>
        <authorList>
            <person name="Liu Y."/>
            <person name="Joly V."/>
            <person name="Sabar M."/>
            <person name="Matton D.P."/>
        </authorList>
    </citation>
    <scope>NUCLEOTIDE SEQUENCE</scope>
</reference>
<keyword evidence="1" id="KW-0812">Transmembrane</keyword>